<name>A0A974QN94_STAHO</name>
<sequence length="62" mass="7206">MNKINYFFKALVLTIMVRCTMNYLLPTLEKLVFQILDGLAFGVLTILLIIWFIGDPKKTLKK</sequence>
<comment type="caution">
    <text evidence="2">The sequence shown here is derived from an EMBL/GenBank/DDBJ whole genome shotgun (WGS) entry which is preliminary data.</text>
</comment>
<accession>A0A974QN94</accession>
<keyword evidence="1" id="KW-0812">Transmembrane</keyword>
<feature type="transmembrane region" description="Helical" evidence="1">
    <location>
        <begin position="7"/>
        <end position="25"/>
    </location>
</feature>
<keyword evidence="1" id="KW-0472">Membrane</keyword>
<dbReference type="EMBL" id="PZHX01000011">
    <property type="protein sequence ID" value="PTK30693.1"/>
    <property type="molecule type" value="Genomic_DNA"/>
</dbReference>
<keyword evidence="1" id="KW-1133">Transmembrane helix</keyword>
<feature type="transmembrane region" description="Helical" evidence="1">
    <location>
        <begin position="31"/>
        <end position="53"/>
    </location>
</feature>
<protein>
    <submittedName>
        <fullName evidence="2">Uncharacterized protein</fullName>
    </submittedName>
</protein>
<dbReference type="AlphaFoldDB" id="A0A974QN94"/>
<evidence type="ECO:0000313" key="3">
    <source>
        <dbReference type="Proteomes" id="UP000241540"/>
    </source>
</evidence>
<dbReference type="RefSeq" id="WP_107640257.1">
    <property type="nucleotide sequence ID" value="NZ_PZHX01000011.1"/>
</dbReference>
<dbReference type="Proteomes" id="UP000241540">
    <property type="component" value="Unassembled WGS sequence"/>
</dbReference>
<organism evidence="2 3">
    <name type="scientific">Staphylococcus hominis</name>
    <dbReference type="NCBI Taxonomy" id="1290"/>
    <lineage>
        <taxon>Bacteria</taxon>
        <taxon>Bacillati</taxon>
        <taxon>Bacillota</taxon>
        <taxon>Bacilli</taxon>
        <taxon>Bacillales</taxon>
        <taxon>Staphylococcaceae</taxon>
        <taxon>Staphylococcus</taxon>
    </lineage>
</organism>
<evidence type="ECO:0000313" key="2">
    <source>
        <dbReference type="EMBL" id="PTK30693.1"/>
    </source>
</evidence>
<proteinExistence type="predicted"/>
<evidence type="ECO:0000256" key="1">
    <source>
        <dbReference type="SAM" id="Phobius"/>
    </source>
</evidence>
<reference evidence="2 3" key="1">
    <citation type="journal article" date="2016" name="Front. Microbiol.">
        <title>Comprehensive Phylogenetic Analysis of Bovine Non-aureus Staphylococci Species Based on Whole-Genome Sequencing.</title>
        <authorList>
            <person name="Naushad S."/>
            <person name="Barkema H.W."/>
            <person name="Luby C."/>
            <person name="Condas L.A."/>
            <person name="Nobrega D.B."/>
            <person name="Carson D.A."/>
            <person name="De Buck J."/>
        </authorList>
    </citation>
    <scope>NUCLEOTIDE SEQUENCE [LARGE SCALE GENOMIC DNA]</scope>
    <source>
        <strain evidence="2 3">SNUC 5336</strain>
    </source>
</reference>
<gene>
    <name evidence="2" type="ORF">BUZ51_06790</name>
</gene>